<dbReference type="Gene3D" id="1.10.357.10">
    <property type="entry name" value="Tetracycline Repressor, domain 2"/>
    <property type="match status" value="1"/>
</dbReference>
<dbReference type="EMBL" id="RDQO01000005">
    <property type="protein sequence ID" value="RMX04339.1"/>
    <property type="molecule type" value="Genomic_DNA"/>
</dbReference>
<dbReference type="Gene3D" id="1.10.10.60">
    <property type="entry name" value="Homeodomain-like"/>
    <property type="match status" value="1"/>
</dbReference>
<feature type="domain" description="HTH tetR-type" evidence="5">
    <location>
        <begin position="1"/>
        <end position="50"/>
    </location>
</feature>
<dbReference type="GO" id="GO:0003677">
    <property type="term" value="F:DNA binding"/>
    <property type="evidence" value="ECO:0007669"/>
    <property type="project" value="UniProtKB-UniRule"/>
</dbReference>
<reference evidence="6 7" key="1">
    <citation type="submission" date="2018-10" db="EMBL/GenBank/DDBJ databases">
        <title>Draft genome of Cortibacter populi DSM10536.</title>
        <authorList>
            <person name="Bernier A.-M."/>
            <person name="Bernard K."/>
        </authorList>
    </citation>
    <scope>NUCLEOTIDE SEQUENCE [LARGE SCALE GENOMIC DNA]</scope>
    <source>
        <strain evidence="6 7">DSM 105136</strain>
    </source>
</reference>
<dbReference type="InterPro" id="IPR036271">
    <property type="entry name" value="Tet_transcr_reg_TetR-rel_C_sf"/>
</dbReference>
<keyword evidence="7" id="KW-1185">Reference proteome</keyword>
<dbReference type="InterPro" id="IPR009057">
    <property type="entry name" value="Homeodomain-like_sf"/>
</dbReference>
<evidence type="ECO:0000256" key="3">
    <source>
        <dbReference type="ARBA" id="ARBA00023163"/>
    </source>
</evidence>
<dbReference type="InterPro" id="IPR001647">
    <property type="entry name" value="HTH_TetR"/>
</dbReference>
<dbReference type="Pfam" id="PF16925">
    <property type="entry name" value="TetR_C_13"/>
    <property type="match status" value="1"/>
</dbReference>
<protein>
    <submittedName>
        <fullName evidence="6">TetR/AcrR family transcriptional regulator</fullName>
    </submittedName>
</protein>
<keyword evidence="3" id="KW-0804">Transcription</keyword>
<dbReference type="AlphaFoldDB" id="A0A3M6QP83"/>
<gene>
    <name evidence="6" type="ORF">D8I35_15610</name>
</gene>
<dbReference type="PANTHER" id="PTHR47506:SF1">
    <property type="entry name" value="HTH-TYPE TRANSCRIPTIONAL REGULATOR YJDC"/>
    <property type="match status" value="1"/>
</dbReference>
<organism evidence="6 7">
    <name type="scientific">Corticibacter populi</name>
    <dbReference type="NCBI Taxonomy" id="1550736"/>
    <lineage>
        <taxon>Bacteria</taxon>
        <taxon>Pseudomonadati</taxon>
        <taxon>Pseudomonadota</taxon>
        <taxon>Betaproteobacteria</taxon>
        <taxon>Burkholderiales</taxon>
        <taxon>Comamonadaceae</taxon>
        <taxon>Corticibacter</taxon>
    </lineage>
</organism>
<dbReference type="PANTHER" id="PTHR47506">
    <property type="entry name" value="TRANSCRIPTIONAL REGULATORY PROTEIN"/>
    <property type="match status" value="1"/>
</dbReference>
<dbReference type="SUPFAM" id="SSF48498">
    <property type="entry name" value="Tetracyclin repressor-like, C-terminal domain"/>
    <property type="match status" value="1"/>
</dbReference>
<keyword evidence="1" id="KW-0805">Transcription regulation</keyword>
<evidence type="ECO:0000256" key="2">
    <source>
        <dbReference type="ARBA" id="ARBA00023125"/>
    </source>
</evidence>
<evidence type="ECO:0000256" key="1">
    <source>
        <dbReference type="ARBA" id="ARBA00023015"/>
    </source>
</evidence>
<evidence type="ECO:0000313" key="6">
    <source>
        <dbReference type="EMBL" id="RMX04339.1"/>
    </source>
</evidence>
<name>A0A3M6QP83_9BURK</name>
<dbReference type="Pfam" id="PF00440">
    <property type="entry name" value="TetR_N"/>
    <property type="match status" value="1"/>
</dbReference>
<evidence type="ECO:0000313" key="7">
    <source>
        <dbReference type="Proteomes" id="UP000278006"/>
    </source>
</evidence>
<dbReference type="Proteomes" id="UP000278006">
    <property type="component" value="Unassembled WGS sequence"/>
</dbReference>
<dbReference type="InterPro" id="IPR011075">
    <property type="entry name" value="TetR_C"/>
</dbReference>
<dbReference type="OrthoDB" id="270177at2"/>
<evidence type="ECO:0000259" key="5">
    <source>
        <dbReference type="PROSITE" id="PS50977"/>
    </source>
</evidence>
<dbReference type="PROSITE" id="PS50977">
    <property type="entry name" value="HTH_TETR_2"/>
    <property type="match status" value="1"/>
</dbReference>
<comment type="caution">
    <text evidence="6">The sequence shown here is derived from an EMBL/GenBank/DDBJ whole genome shotgun (WGS) entry which is preliminary data.</text>
</comment>
<evidence type="ECO:0000256" key="4">
    <source>
        <dbReference type="PROSITE-ProRule" id="PRU00335"/>
    </source>
</evidence>
<keyword evidence="2 4" id="KW-0238">DNA-binding</keyword>
<proteinExistence type="predicted"/>
<feature type="DNA-binding region" description="H-T-H motif" evidence="4">
    <location>
        <begin position="13"/>
        <end position="32"/>
    </location>
</feature>
<sequence length="178" mass="18819">MEVFWAKGYEATQLADLTAAIGINPPSFYAAFGSKEALYREAIDLYLSTVGAGSMQALAQDGPVRDAIEAMLLASLDIALASPSAGGCMVSLGMVNCQVQNIPLRAHLRELRHATMLRISERLQQAVAAGELADDADVTRLAQYFATVMQGLSLQAQDGAGRDTLRGIVATAMTVLDG</sequence>
<accession>A0A3M6QP83</accession>
<dbReference type="SUPFAM" id="SSF46689">
    <property type="entry name" value="Homeodomain-like"/>
    <property type="match status" value="1"/>
</dbReference>